<dbReference type="GO" id="GO:0010569">
    <property type="term" value="P:regulation of double-strand break repair via homologous recombination"/>
    <property type="evidence" value="ECO:0007669"/>
    <property type="project" value="TreeGrafter"/>
</dbReference>
<evidence type="ECO:0000256" key="14">
    <source>
        <dbReference type="ARBA" id="ARBA00023242"/>
    </source>
</evidence>
<evidence type="ECO:0000256" key="11">
    <source>
        <dbReference type="ARBA" id="ARBA00023125"/>
    </source>
</evidence>
<dbReference type="Gene3D" id="2.60.40.150">
    <property type="entry name" value="C2 domain"/>
    <property type="match status" value="3"/>
</dbReference>
<evidence type="ECO:0000256" key="3">
    <source>
        <dbReference type="ARBA" id="ARBA00022723"/>
    </source>
</evidence>
<feature type="transmembrane region" description="Helical" evidence="15">
    <location>
        <begin position="1791"/>
        <end position="1817"/>
    </location>
</feature>
<evidence type="ECO:0000256" key="6">
    <source>
        <dbReference type="ARBA" id="ARBA00022801"/>
    </source>
</evidence>
<evidence type="ECO:0000256" key="1">
    <source>
        <dbReference type="ARBA" id="ARBA00004123"/>
    </source>
</evidence>
<keyword evidence="4" id="KW-0547">Nucleotide-binding</keyword>
<dbReference type="GO" id="GO:0090657">
    <property type="term" value="P:telomeric loop disassembly"/>
    <property type="evidence" value="ECO:0007669"/>
    <property type="project" value="TreeGrafter"/>
</dbReference>
<dbReference type="Pfam" id="PF06733">
    <property type="entry name" value="DEAD_2"/>
    <property type="match status" value="1"/>
</dbReference>
<evidence type="ECO:0000256" key="10">
    <source>
        <dbReference type="ARBA" id="ARBA00023014"/>
    </source>
</evidence>
<dbReference type="InterPro" id="IPR025714">
    <property type="entry name" value="Methyltranfer_dom"/>
</dbReference>
<evidence type="ECO:0000259" key="17">
    <source>
        <dbReference type="PROSITE" id="PS51193"/>
    </source>
</evidence>
<dbReference type="SUPFAM" id="SSF49562">
    <property type="entry name" value="C2 domain (Calcium/lipid-binding domain, CaLB)"/>
    <property type="match status" value="3"/>
</dbReference>
<keyword evidence="8" id="KW-0067">ATP-binding</keyword>
<dbReference type="CDD" id="cd17970">
    <property type="entry name" value="DEAHc_FancJ"/>
    <property type="match status" value="1"/>
</dbReference>
<dbReference type="Gene3D" id="3.40.50.300">
    <property type="entry name" value="P-loop containing nucleotide triphosphate hydrolases"/>
    <property type="match status" value="2"/>
</dbReference>
<evidence type="ECO:0000256" key="7">
    <source>
        <dbReference type="ARBA" id="ARBA00022806"/>
    </source>
</evidence>
<dbReference type="GO" id="GO:0046872">
    <property type="term" value="F:metal ion binding"/>
    <property type="evidence" value="ECO:0007669"/>
    <property type="project" value="UniProtKB-KW"/>
</dbReference>
<accession>A0A8S1F6V5</accession>
<gene>
    <name evidence="18" type="ORF">CBOVIS_LOCUS10004</name>
</gene>
<keyword evidence="10" id="KW-0411">Iron-sulfur</keyword>
<dbReference type="GO" id="GO:0005634">
    <property type="term" value="C:nucleus"/>
    <property type="evidence" value="ECO:0007669"/>
    <property type="project" value="UniProtKB-SubCell"/>
</dbReference>
<dbReference type="InterPro" id="IPR010614">
    <property type="entry name" value="RAD3-like_helicase_DEAD"/>
</dbReference>
<evidence type="ECO:0000256" key="8">
    <source>
        <dbReference type="ARBA" id="ARBA00022840"/>
    </source>
</evidence>
<feature type="domain" description="Helicase ATP-binding" evidence="17">
    <location>
        <begin position="326"/>
        <end position="611"/>
    </location>
</feature>
<dbReference type="GO" id="GO:0051539">
    <property type="term" value="F:4 iron, 4 sulfur cluster binding"/>
    <property type="evidence" value="ECO:0007669"/>
    <property type="project" value="UniProtKB-KW"/>
</dbReference>
<evidence type="ECO:0000313" key="18">
    <source>
        <dbReference type="EMBL" id="CAB3408196.1"/>
    </source>
</evidence>
<reference evidence="18 19" key="1">
    <citation type="submission" date="2020-04" db="EMBL/GenBank/DDBJ databases">
        <authorList>
            <person name="Laetsch R D."/>
            <person name="Stevens L."/>
            <person name="Kumar S."/>
            <person name="Blaxter L. M."/>
        </authorList>
    </citation>
    <scope>NUCLEOTIDE SEQUENCE [LARGE SCALE GENOMIC DNA]</scope>
</reference>
<dbReference type="GO" id="GO:1904430">
    <property type="term" value="P:negative regulation of t-circle formation"/>
    <property type="evidence" value="ECO:0007669"/>
    <property type="project" value="TreeGrafter"/>
</dbReference>
<dbReference type="InterPro" id="IPR057498">
    <property type="entry name" value="Rtel1_ARCH"/>
</dbReference>
<evidence type="ECO:0000313" key="19">
    <source>
        <dbReference type="Proteomes" id="UP000494206"/>
    </source>
</evidence>
<evidence type="ECO:0000256" key="12">
    <source>
        <dbReference type="ARBA" id="ARBA00023204"/>
    </source>
</evidence>
<keyword evidence="5" id="KW-0227">DNA damage</keyword>
<keyword evidence="15" id="KW-0812">Transmembrane</keyword>
<feature type="transmembrane region" description="Helical" evidence="15">
    <location>
        <begin position="1887"/>
        <end position="1916"/>
    </location>
</feature>
<dbReference type="FunFam" id="2.60.40.150:FF:000167">
    <property type="entry name" value="Multiple C2 domains, transmembrane 2a"/>
    <property type="match status" value="1"/>
</dbReference>
<keyword evidence="19" id="KW-1185">Reference proteome</keyword>
<dbReference type="SMART" id="SM00488">
    <property type="entry name" value="DEXDc2"/>
    <property type="match status" value="1"/>
</dbReference>
<dbReference type="PROSITE" id="PS50004">
    <property type="entry name" value="C2"/>
    <property type="match status" value="3"/>
</dbReference>
<evidence type="ECO:0000256" key="5">
    <source>
        <dbReference type="ARBA" id="ARBA00022763"/>
    </source>
</evidence>
<keyword evidence="2" id="KW-0004">4Fe-4S</keyword>
<sequence>MKRIKRKKQHEIDRIVELIKQIREKFSEIDSLIDIGAGVGHLSRVVAMNLDLAVMAVDGDEQFTIAAHSLDETVIGQSLRNINCPIRFTSFVTDDLAAKIDEFSQNEAILVGLHTCGDFSTTILNIFCKSRKAKSLILLGCCYHKQFQCFHFCQPGAQVSQNNDLNSIGLFPLSKKWKGVELGYVAREMSCHTNENLRIIVRDKPNFTRYARAHLEKWITKISDNIDDQNIGMCSVNCDPKMTSFEEYIKRASAKRGEHLTERILNKIREDYAKLLKTSLYDLPCEYYDVTDTIRMIFAPLIETCIIDDRVEFLREHGYTEVWVNSRMSIKFPFEPYECQKVFMKNVIDVLDAKMDAALESPTGTGKTLSLLCATLAWVQKQKELKPIDFSMMQSTSVDSAPCLEKLKNSFVPTIYYASRTHSQLEQVVHELNRTEYKWVKTAILGSREHFCIHPKVKKIAESNRQSHVCRGMVSKRTCHYYNTYEKTTEEKMGEMLDKGEAMDIEDFVKVGQTHSSCPYFMSRKRAETAELVLLPYNYVIDPKMRRRYKLDLKNSIVIFDEAHNLESICEANASAEITSKDVAMCIEELKKVLALLVEEEEEARMEGDSSTQAFGTMKMDLAKKLIENLRTEDLMAVLEKMFKLEEEFEKAWKNENFKSIPNLDGKASDGEAILAIFERVGLDGNSIERVVDILRDATSYLLSKGEDVPLTEKGDGMEKVCDFILSIFSTHAQDVAAAVGDSDIKLADRVDPRIVARNCKLYLKKDKILNLQLHIKYFCFQASISMRMLKMRGVRNVLLASGTLSPIQSFTFNMGLNFGAILENEHALKTVPVVTSVVMKGYRNNITGSYANRSNSDYIADVAESLIRVLDETPQGVIVFFASYAQMQDLTNSWKSMKRANNSETFWEKMTKSKDVVVEPRAKDELVAVRAKYVNGVRNSKGAALFAVCRGKVSEGIDFCDAESRAVVIIGIPYPPINDERVVLKKMFLEDIKFNDNNKQSERQSSRDWYQMEAFRAVNQAIGRVLRHKDDFGAVVLIDSRYASAKLEMFPKWLRNTISRGDTNDCSARISRSSSRNIPQISLNELFGNESIPEVKEEQVENVEPIPTIAGGFRLPTNEVEVNRKRALPEFEPMFQLAARPSSSKIDSVKNETIRPPPNKKKLVLVGKINNVLPDNYQKALQIRTSDIINAMSEENKRNFAKALKAYKTQQKTWKMNGMSRIDEDDDSILESTSIGCSPLTRRKRKSVLVDKPQSPRKSQPFRFRRLLDSFAFTRTIRNADENEDVAEEAHPIPTNDTDVVTLLLEVRLNRGEELPVKDASGSSDPYVKFRYKEAIVYKSNTIFKNLNPCWDEDFQMIVDDVTSPLKIEVFDFDRFCTDDFMGSAEVELEKIKWSTPTELVLNLVDESLMPAGRVSLCVTLTPMTQQEVQLFAAKSSRSTNEKRKERTNEQKEWSKNVNLVLVEGDGVRIDETKSPDAFCKFKLGMEKYKTKVCSASSEPKWVEQFDMHIFDTSDQILQIVCIDRSSNTVIGRLSIDIDGLPFDETVQEWYPLEGSANAKIHLLITVSSSKNLATEIETDEFNHNDVRNARIAKYDIFNSFADISDIGVLTVKVFCAEDLVAKDFGGKSDPFVVVELVNTRVQTHTVYKTLNPHWNKIFSFAVKDIHTCLVLTVYDEDPNNRFEFLGRVSIPLISIRNCERRWYALKDEKLRKRVKGDILLEMDLIWNPIRAAIRTFKPKETKYIAQEQKFKASLFRATVMELKDFALSILSITETIGYLLSWQSKPKSAAAFVFFVLFVYFFEIYFLPLIILFIFAMNFIKRKSSDENINRLSARSKSEDEDDKSSSIRDTIFSVQETLVVVQNSLVFVNQLIERVQHTFNFTNMWLSTLAVVVLILAFILLYFVPLRWIILIWGINKFSKKLRNPNFVDNNEILDFLSRVPCRNDLQEQSNQRVMRPINL</sequence>
<dbReference type="InterPro" id="IPR014013">
    <property type="entry name" value="Helic_SF1/SF2_ATP-bd_DinG/Rad3"/>
</dbReference>
<dbReference type="GO" id="GO:0003677">
    <property type="term" value="F:DNA binding"/>
    <property type="evidence" value="ECO:0007669"/>
    <property type="project" value="UniProtKB-KW"/>
</dbReference>
<evidence type="ECO:0000259" key="16">
    <source>
        <dbReference type="PROSITE" id="PS50004"/>
    </source>
</evidence>
<dbReference type="FunFam" id="2.60.40.150:FF:000256">
    <property type="entry name" value="Predicted protein"/>
    <property type="match status" value="1"/>
</dbReference>
<dbReference type="GO" id="GO:0006281">
    <property type="term" value="P:DNA repair"/>
    <property type="evidence" value="ECO:0007669"/>
    <property type="project" value="UniProtKB-KW"/>
</dbReference>
<dbReference type="SMART" id="SM00491">
    <property type="entry name" value="HELICc2"/>
    <property type="match status" value="1"/>
</dbReference>
<keyword evidence="14" id="KW-0539">Nucleus</keyword>
<protein>
    <submittedName>
        <fullName evidence="18">Uncharacterized protein</fullName>
    </submittedName>
</protein>
<dbReference type="InterPro" id="IPR006554">
    <property type="entry name" value="Helicase-like_DEXD_c2"/>
</dbReference>
<dbReference type="InterPro" id="IPR006555">
    <property type="entry name" value="ATP-dep_Helicase_C"/>
</dbReference>
<dbReference type="Pfam" id="PF13679">
    <property type="entry name" value="Methyltransf_32"/>
    <property type="match status" value="1"/>
</dbReference>
<dbReference type="PANTHER" id="PTHR11472">
    <property type="entry name" value="DNA REPAIR DEAD HELICASE RAD3/XP-D SUBFAMILY MEMBER"/>
    <property type="match status" value="1"/>
</dbReference>
<dbReference type="CDD" id="cd08377">
    <property type="entry name" value="C2C_MCTP_PRT"/>
    <property type="match status" value="1"/>
</dbReference>
<dbReference type="GO" id="GO:0070182">
    <property type="term" value="F:DNA polymerase binding"/>
    <property type="evidence" value="ECO:0007669"/>
    <property type="project" value="TreeGrafter"/>
</dbReference>
<dbReference type="InterPro" id="IPR045028">
    <property type="entry name" value="DinG/Rad3-like"/>
</dbReference>
<comment type="caution">
    <text evidence="18">The sequence shown here is derived from an EMBL/GenBank/DDBJ whole genome shotgun (WGS) entry which is preliminary data.</text>
</comment>
<feature type="domain" description="C2" evidence="16">
    <location>
        <begin position="1287"/>
        <end position="1403"/>
    </location>
</feature>
<evidence type="ECO:0000256" key="13">
    <source>
        <dbReference type="ARBA" id="ARBA00023235"/>
    </source>
</evidence>
<dbReference type="PROSITE" id="PS51193">
    <property type="entry name" value="HELICASE_ATP_BIND_2"/>
    <property type="match status" value="1"/>
</dbReference>
<keyword evidence="3" id="KW-0479">Metal-binding</keyword>
<dbReference type="GO" id="GO:0016818">
    <property type="term" value="F:hydrolase activity, acting on acid anhydrides, in phosphorus-containing anhydrides"/>
    <property type="evidence" value="ECO:0007669"/>
    <property type="project" value="InterPro"/>
</dbReference>
<keyword evidence="9" id="KW-0408">Iron</keyword>
<dbReference type="NCBIfam" id="TIGR00604">
    <property type="entry name" value="rad3"/>
    <property type="match status" value="1"/>
</dbReference>
<dbReference type="CDD" id="cd04042">
    <property type="entry name" value="C2A_MCTP_PRT"/>
    <property type="match status" value="1"/>
</dbReference>
<keyword evidence="15" id="KW-0472">Membrane</keyword>
<evidence type="ECO:0000256" key="2">
    <source>
        <dbReference type="ARBA" id="ARBA00022485"/>
    </source>
</evidence>
<evidence type="ECO:0000256" key="4">
    <source>
        <dbReference type="ARBA" id="ARBA00022741"/>
    </source>
</evidence>
<dbReference type="InterPro" id="IPR035892">
    <property type="entry name" value="C2_domain_sf"/>
</dbReference>
<keyword evidence="15" id="KW-1133">Transmembrane helix</keyword>
<dbReference type="Proteomes" id="UP000494206">
    <property type="component" value="Unassembled WGS sequence"/>
</dbReference>
<keyword evidence="11" id="KW-0238">DNA-binding</keyword>
<proteinExistence type="predicted"/>
<evidence type="ECO:0000256" key="9">
    <source>
        <dbReference type="ARBA" id="ARBA00023004"/>
    </source>
</evidence>
<dbReference type="Pfam" id="PF00168">
    <property type="entry name" value="C2"/>
    <property type="match status" value="3"/>
</dbReference>
<dbReference type="SUPFAM" id="SSF52540">
    <property type="entry name" value="P-loop containing nucleoside triphosphate hydrolases"/>
    <property type="match status" value="1"/>
</dbReference>
<dbReference type="InterPro" id="IPR013020">
    <property type="entry name" value="Rad3/Chl1-like"/>
</dbReference>
<dbReference type="Pfam" id="PF13307">
    <property type="entry name" value="Helicase_C_2"/>
    <property type="match status" value="1"/>
</dbReference>
<dbReference type="Pfam" id="PF23109">
    <property type="entry name" value="ARCH_RTEL1"/>
    <property type="match status" value="1"/>
</dbReference>
<dbReference type="CDD" id="cd18788">
    <property type="entry name" value="SF2_C_XPD"/>
    <property type="match status" value="1"/>
</dbReference>
<keyword evidence="6" id="KW-0378">Hydrolase</keyword>
<comment type="subcellular location">
    <subcellularLocation>
        <location evidence="1">Nucleus</location>
    </subcellularLocation>
</comment>
<evidence type="ECO:0000256" key="15">
    <source>
        <dbReference type="SAM" id="Phobius"/>
    </source>
</evidence>
<organism evidence="18 19">
    <name type="scientific">Caenorhabditis bovis</name>
    <dbReference type="NCBI Taxonomy" id="2654633"/>
    <lineage>
        <taxon>Eukaryota</taxon>
        <taxon>Metazoa</taxon>
        <taxon>Ecdysozoa</taxon>
        <taxon>Nematoda</taxon>
        <taxon>Chromadorea</taxon>
        <taxon>Rhabditida</taxon>
        <taxon>Rhabditina</taxon>
        <taxon>Rhabditomorpha</taxon>
        <taxon>Rhabditoidea</taxon>
        <taxon>Rhabditidae</taxon>
        <taxon>Peloderinae</taxon>
        <taxon>Caenorhabditis</taxon>
    </lineage>
</organism>
<dbReference type="PANTHER" id="PTHR11472:SF34">
    <property type="entry name" value="REGULATOR OF TELOMERE ELONGATION HELICASE 1"/>
    <property type="match status" value="1"/>
</dbReference>
<dbReference type="GO" id="GO:0003678">
    <property type="term" value="F:DNA helicase activity"/>
    <property type="evidence" value="ECO:0007669"/>
    <property type="project" value="InterPro"/>
</dbReference>
<dbReference type="FunFam" id="3.40.50.300:FF:001352">
    <property type="entry name" value="DNA repair helicase"/>
    <property type="match status" value="1"/>
</dbReference>
<dbReference type="GO" id="GO:0005524">
    <property type="term" value="F:ATP binding"/>
    <property type="evidence" value="ECO:0007669"/>
    <property type="project" value="UniProtKB-KW"/>
</dbReference>
<dbReference type="InterPro" id="IPR027417">
    <property type="entry name" value="P-loop_NTPase"/>
</dbReference>
<dbReference type="OrthoDB" id="19182at2759"/>
<feature type="domain" description="C2" evidence="16">
    <location>
        <begin position="1592"/>
        <end position="1709"/>
    </location>
</feature>
<feature type="transmembrane region" description="Helical" evidence="15">
    <location>
        <begin position="1767"/>
        <end position="1785"/>
    </location>
</feature>
<dbReference type="SMART" id="SM00239">
    <property type="entry name" value="C2"/>
    <property type="match status" value="3"/>
</dbReference>
<dbReference type="InterPro" id="IPR000008">
    <property type="entry name" value="C2_dom"/>
</dbReference>
<dbReference type="GO" id="GO:0045910">
    <property type="term" value="P:negative regulation of DNA recombination"/>
    <property type="evidence" value="ECO:0007669"/>
    <property type="project" value="TreeGrafter"/>
</dbReference>
<keyword evidence="7" id="KW-0347">Helicase</keyword>
<keyword evidence="13" id="KW-0413">Isomerase</keyword>
<name>A0A8S1F6V5_9PELO</name>
<dbReference type="EMBL" id="CADEPM010000007">
    <property type="protein sequence ID" value="CAB3408196.1"/>
    <property type="molecule type" value="Genomic_DNA"/>
</dbReference>
<feature type="domain" description="C2" evidence="16">
    <location>
        <begin position="1440"/>
        <end position="1552"/>
    </location>
</feature>
<keyword evidence="12" id="KW-0234">DNA repair</keyword>